<dbReference type="Proteomes" id="UP001497623">
    <property type="component" value="Unassembled WGS sequence"/>
</dbReference>
<reference evidence="2 3" key="1">
    <citation type="submission" date="2024-05" db="EMBL/GenBank/DDBJ databases">
        <authorList>
            <person name="Wallberg A."/>
        </authorList>
    </citation>
    <scope>NUCLEOTIDE SEQUENCE [LARGE SCALE GENOMIC DNA]</scope>
</reference>
<gene>
    <name evidence="2" type="ORF">MNOR_LOCUS13505</name>
</gene>
<dbReference type="AlphaFoldDB" id="A0AAV2QIP9"/>
<organism evidence="2 3">
    <name type="scientific">Meganyctiphanes norvegica</name>
    <name type="common">Northern krill</name>
    <name type="synonym">Thysanopoda norvegica</name>
    <dbReference type="NCBI Taxonomy" id="48144"/>
    <lineage>
        <taxon>Eukaryota</taxon>
        <taxon>Metazoa</taxon>
        <taxon>Ecdysozoa</taxon>
        <taxon>Arthropoda</taxon>
        <taxon>Crustacea</taxon>
        <taxon>Multicrustacea</taxon>
        <taxon>Malacostraca</taxon>
        <taxon>Eumalacostraca</taxon>
        <taxon>Eucarida</taxon>
        <taxon>Euphausiacea</taxon>
        <taxon>Euphausiidae</taxon>
        <taxon>Meganyctiphanes</taxon>
    </lineage>
</organism>
<comment type="caution">
    <text evidence="2">The sequence shown here is derived from an EMBL/GenBank/DDBJ whole genome shotgun (WGS) entry which is preliminary data.</text>
</comment>
<protein>
    <submittedName>
        <fullName evidence="2">Uncharacterized protein</fullName>
    </submittedName>
</protein>
<proteinExistence type="predicted"/>
<feature type="non-terminal residue" evidence="2">
    <location>
        <position position="143"/>
    </location>
</feature>
<dbReference type="Gene3D" id="1.20.1370.10">
    <property type="entry name" value="Hemocyanin, N-terminal domain"/>
    <property type="match status" value="1"/>
</dbReference>
<dbReference type="EMBL" id="CAXKWB010007754">
    <property type="protein sequence ID" value="CAL4088260.1"/>
    <property type="molecule type" value="Genomic_DNA"/>
</dbReference>
<dbReference type="InterPro" id="IPR036697">
    <property type="entry name" value="Hemocyanin_N_sf"/>
</dbReference>
<feature type="chain" id="PRO_5043988072" evidence="1">
    <location>
        <begin position="18"/>
        <end position="143"/>
    </location>
</feature>
<dbReference type="SUPFAM" id="SSF48050">
    <property type="entry name" value="Hemocyanin, N-terminal domain"/>
    <property type="match status" value="1"/>
</dbReference>
<evidence type="ECO:0000313" key="2">
    <source>
        <dbReference type="EMBL" id="CAL4088260.1"/>
    </source>
</evidence>
<sequence length="143" mass="16518">MLLMLNILAGILNVASAVSQGYYSGDNWHYYIDHGHHVESRPPKTVDIEMNTKLELMGLYLKAPKVNGVREKDDHLCENLENIKSFDDATKIKKNEKFSVFRKDHKDALLQVKDYLMMSKSPEELVLMAKNIRNCLNKYLFEG</sequence>
<keyword evidence="1" id="KW-0732">Signal</keyword>
<feature type="signal peptide" evidence="1">
    <location>
        <begin position="1"/>
        <end position="17"/>
    </location>
</feature>
<keyword evidence="3" id="KW-1185">Reference proteome</keyword>
<accession>A0AAV2QIP9</accession>
<name>A0AAV2QIP9_MEGNR</name>
<evidence type="ECO:0000256" key="1">
    <source>
        <dbReference type="SAM" id="SignalP"/>
    </source>
</evidence>
<evidence type="ECO:0000313" key="3">
    <source>
        <dbReference type="Proteomes" id="UP001497623"/>
    </source>
</evidence>